<name>A0A941DPS3_9BURK</name>
<protein>
    <recommendedName>
        <fullName evidence="3">Lipoprotein</fullName>
    </recommendedName>
</protein>
<evidence type="ECO:0008006" key="3">
    <source>
        <dbReference type="Google" id="ProtNLM"/>
    </source>
</evidence>
<organism evidence="1 2">
    <name type="scientific">Undibacterium luofuense</name>
    <dbReference type="NCBI Taxonomy" id="2828733"/>
    <lineage>
        <taxon>Bacteria</taxon>
        <taxon>Pseudomonadati</taxon>
        <taxon>Pseudomonadota</taxon>
        <taxon>Betaproteobacteria</taxon>
        <taxon>Burkholderiales</taxon>
        <taxon>Oxalobacteraceae</taxon>
        <taxon>Undibacterium</taxon>
    </lineage>
</organism>
<dbReference type="AlphaFoldDB" id="A0A941DPS3"/>
<dbReference type="PROSITE" id="PS51257">
    <property type="entry name" value="PROKAR_LIPOPROTEIN"/>
    <property type="match status" value="1"/>
</dbReference>
<gene>
    <name evidence="1" type="ORF">KDM89_11020</name>
</gene>
<dbReference type="Proteomes" id="UP000680067">
    <property type="component" value="Unassembled WGS sequence"/>
</dbReference>
<evidence type="ECO:0000313" key="2">
    <source>
        <dbReference type="Proteomes" id="UP000680067"/>
    </source>
</evidence>
<keyword evidence="2" id="KW-1185">Reference proteome</keyword>
<accession>A0A941DPS3</accession>
<evidence type="ECO:0000313" key="1">
    <source>
        <dbReference type="EMBL" id="MBR7782676.1"/>
    </source>
</evidence>
<reference evidence="1" key="1">
    <citation type="submission" date="2021-04" db="EMBL/GenBank/DDBJ databases">
        <title>novel species isolated from subtropical streams in China.</title>
        <authorList>
            <person name="Lu H."/>
        </authorList>
    </citation>
    <scope>NUCLEOTIDE SEQUENCE</scope>
    <source>
        <strain evidence="1">LFS511W</strain>
    </source>
</reference>
<sequence>MKNIFLRIVSVAVISGIFSGCSTISEKTRVSSNLNGRIFNSVASTYTERPTFFSIEKMSDGAEVLNISVKRIYKDEYGLEVIENRFLKEHIGDYVALIDKYVEWEALALKRGDIFTKDIGRAKIWGNMSEVELTFAFHSGSANSHYLYLRHCRLGPCNPNSDVVFDLDSAKKLSEMLKNFQSGKLKQADISGVYK</sequence>
<proteinExistence type="predicted"/>
<dbReference type="RefSeq" id="WP_212687982.1">
    <property type="nucleotide sequence ID" value="NZ_JAGSPN010000007.1"/>
</dbReference>
<dbReference type="EMBL" id="JAGSPN010000007">
    <property type="protein sequence ID" value="MBR7782676.1"/>
    <property type="molecule type" value="Genomic_DNA"/>
</dbReference>
<comment type="caution">
    <text evidence="1">The sequence shown here is derived from an EMBL/GenBank/DDBJ whole genome shotgun (WGS) entry which is preliminary data.</text>
</comment>